<feature type="transmembrane region" description="Helical" evidence="7">
    <location>
        <begin position="166"/>
        <end position="190"/>
    </location>
</feature>
<dbReference type="Proteomes" id="UP000007382">
    <property type="component" value="Chromosome"/>
</dbReference>
<accession>I0IMX2</accession>
<feature type="transmembrane region" description="Helical" evidence="7">
    <location>
        <begin position="80"/>
        <end position="99"/>
    </location>
</feature>
<feature type="transmembrane region" description="Helical" evidence="7">
    <location>
        <begin position="374"/>
        <end position="396"/>
    </location>
</feature>
<proteinExistence type="predicted"/>
<dbReference type="KEGG" id="lfc:LFE_0917"/>
<dbReference type="eggNOG" id="COG2814">
    <property type="taxonomic scope" value="Bacteria"/>
</dbReference>
<keyword evidence="2" id="KW-0813">Transport</keyword>
<keyword evidence="10" id="KW-1185">Reference proteome</keyword>
<dbReference type="PANTHER" id="PTHR23513:SF6">
    <property type="entry name" value="MAJOR FACILITATOR SUPERFAMILY ASSOCIATED DOMAIN-CONTAINING PROTEIN"/>
    <property type="match status" value="1"/>
</dbReference>
<evidence type="ECO:0000256" key="4">
    <source>
        <dbReference type="ARBA" id="ARBA00022692"/>
    </source>
</evidence>
<sequence>MNIQIAIDILKNRNFSLLTMGQVISQLGENLNKVAMLWFVYQFSHKAADLAWVGILQTLPPLLFGWFTGPILDRVSRKNVMIFIDITRGLLLLLIPVLYHNELLTLPILFILVFLISVVSGIFGPALYASIPELVRRDQIVSANALMQTTGQVGMLLGPITGGVLIGLWNAPFVMIVNAVTFFLSALFLLMMKLPSPHRSTAFSFLTLLQETREGFQFVFNGKSNLLPLFVIMTLYGFITGPFSLILPVYTKLVLHQGPQTLGFLLSIMGLGMLGASMLLTSAPPIQYEKWIAGALIFGGLMLTATGWLQPILFASITIALIGASFSAFNPLAHTIIQTQAPEILLARTLSTMSIGFLLGAIGGMGLFPALLHLIGVGPVFSIMGLIFLIGGLIFLRRSIKKESPQETLSIAQHLPISIGTNRNES</sequence>
<dbReference type="Gene3D" id="1.20.1250.20">
    <property type="entry name" value="MFS general substrate transporter like domains"/>
    <property type="match status" value="1"/>
</dbReference>
<evidence type="ECO:0000259" key="8">
    <source>
        <dbReference type="PROSITE" id="PS50850"/>
    </source>
</evidence>
<feature type="transmembrane region" description="Helical" evidence="7">
    <location>
        <begin position="345"/>
        <end position="368"/>
    </location>
</feature>
<evidence type="ECO:0000256" key="2">
    <source>
        <dbReference type="ARBA" id="ARBA00022448"/>
    </source>
</evidence>
<feature type="domain" description="Major facilitator superfamily (MFS) profile" evidence="8">
    <location>
        <begin position="14"/>
        <end position="403"/>
    </location>
</feature>
<keyword evidence="3" id="KW-1003">Cell membrane</keyword>
<dbReference type="AlphaFoldDB" id="I0IMX2"/>
<dbReference type="GO" id="GO:0022857">
    <property type="term" value="F:transmembrane transporter activity"/>
    <property type="evidence" value="ECO:0007669"/>
    <property type="project" value="InterPro"/>
</dbReference>
<dbReference type="EMBL" id="AP012342">
    <property type="protein sequence ID" value="BAM06621.1"/>
    <property type="molecule type" value="Genomic_DNA"/>
</dbReference>
<comment type="subcellular location">
    <subcellularLocation>
        <location evidence="1">Cell membrane</location>
        <topology evidence="1">Multi-pass membrane protein</topology>
    </subcellularLocation>
</comment>
<dbReference type="InterPro" id="IPR020846">
    <property type="entry name" value="MFS_dom"/>
</dbReference>
<dbReference type="HOGENOM" id="CLU_034180_13_1_0"/>
<organism evidence="9 10">
    <name type="scientific">Leptospirillum ferrooxidans (strain C2-3)</name>
    <dbReference type="NCBI Taxonomy" id="1162668"/>
    <lineage>
        <taxon>Bacteria</taxon>
        <taxon>Pseudomonadati</taxon>
        <taxon>Nitrospirota</taxon>
        <taxon>Nitrospiria</taxon>
        <taxon>Nitrospirales</taxon>
        <taxon>Nitrospiraceae</taxon>
        <taxon>Leptospirillum</taxon>
    </lineage>
</organism>
<feature type="transmembrane region" description="Helical" evidence="7">
    <location>
        <begin position="50"/>
        <end position="68"/>
    </location>
</feature>
<dbReference type="PANTHER" id="PTHR23513">
    <property type="entry name" value="INTEGRAL MEMBRANE EFFLUX PROTEIN-RELATED"/>
    <property type="match status" value="1"/>
</dbReference>
<dbReference type="SUPFAM" id="SSF103473">
    <property type="entry name" value="MFS general substrate transporter"/>
    <property type="match status" value="1"/>
</dbReference>
<dbReference type="OrthoDB" id="9793136at2"/>
<feature type="transmembrane region" description="Helical" evidence="7">
    <location>
        <begin position="312"/>
        <end position="333"/>
    </location>
</feature>
<dbReference type="InterPro" id="IPR010290">
    <property type="entry name" value="TM_effector"/>
</dbReference>
<reference evidence="10" key="2">
    <citation type="submission" date="2012-03" db="EMBL/GenBank/DDBJ databases">
        <title>The complete genome sequence of the pioneer microbe on fresh volcanic deposit, Leptospirillum ferrooxidans strain C2-3.</title>
        <authorList>
            <person name="Fujimura R."/>
            <person name="Sato Y."/>
            <person name="Nishizawa T."/>
            <person name="Nanba K."/>
            <person name="Oshima K."/>
            <person name="Hattori M."/>
            <person name="Kamijo T."/>
            <person name="Ohta H."/>
        </authorList>
    </citation>
    <scope>NUCLEOTIDE SEQUENCE [LARGE SCALE GENOMIC DNA]</scope>
    <source>
        <strain evidence="10">C2-3</strain>
    </source>
</reference>
<keyword evidence="6 7" id="KW-0472">Membrane</keyword>
<feature type="transmembrane region" description="Helical" evidence="7">
    <location>
        <begin position="226"/>
        <end position="250"/>
    </location>
</feature>
<protein>
    <submittedName>
        <fullName evidence="9">Putative major facilitator superfamily MFS_1</fullName>
    </submittedName>
</protein>
<dbReference type="Pfam" id="PF05977">
    <property type="entry name" value="MFS_3"/>
    <property type="match status" value="1"/>
</dbReference>
<dbReference type="STRING" id="1162668.LFE_0917"/>
<keyword evidence="4 7" id="KW-0812">Transmembrane</keyword>
<evidence type="ECO:0000256" key="7">
    <source>
        <dbReference type="SAM" id="Phobius"/>
    </source>
</evidence>
<dbReference type="InterPro" id="IPR022324">
    <property type="entry name" value="Bacilysin_exporter_BacE_put"/>
</dbReference>
<feature type="transmembrane region" description="Helical" evidence="7">
    <location>
        <begin position="262"/>
        <end position="281"/>
    </location>
</feature>
<reference evidence="9 10" key="1">
    <citation type="journal article" date="2012" name="J. Bacteriol.">
        <title>Complete Genome Sequence of Leptospirillum ferrooxidans Strain C2-3, Isolated from a Fresh Volcanic Ash Deposit on the Island of Miyake, Japan.</title>
        <authorList>
            <person name="Fujimura R."/>
            <person name="Sato Y."/>
            <person name="Nishizawa T."/>
            <person name="Oshima K."/>
            <person name="Kim S.-W."/>
            <person name="Hattori M."/>
            <person name="Kamijo T."/>
            <person name="Ohta H."/>
        </authorList>
    </citation>
    <scope>NUCLEOTIDE SEQUENCE [LARGE SCALE GENOMIC DNA]</scope>
    <source>
        <strain evidence="9 10">C2-3</strain>
    </source>
</reference>
<dbReference type="PATRIC" id="fig|1162668.3.peg.1046"/>
<dbReference type="RefSeq" id="WP_014449112.1">
    <property type="nucleotide sequence ID" value="NC_017094.1"/>
</dbReference>
<dbReference type="PROSITE" id="PS50850">
    <property type="entry name" value="MFS"/>
    <property type="match status" value="1"/>
</dbReference>
<evidence type="ECO:0000256" key="1">
    <source>
        <dbReference type="ARBA" id="ARBA00004651"/>
    </source>
</evidence>
<feature type="transmembrane region" description="Helical" evidence="7">
    <location>
        <begin position="288"/>
        <end position="306"/>
    </location>
</feature>
<evidence type="ECO:0000313" key="9">
    <source>
        <dbReference type="EMBL" id="BAM06621.1"/>
    </source>
</evidence>
<evidence type="ECO:0000256" key="3">
    <source>
        <dbReference type="ARBA" id="ARBA00022475"/>
    </source>
</evidence>
<keyword evidence="5 7" id="KW-1133">Transmembrane helix</keyword>
<dbReference type="PRINTS" id="PR01988">
    <property type="entry name" value="EXPORTERBACE"/>
</dbReference>
<dbReference type="GO" id="GO:0005886">
    <property type="term" value="C:plasma membrane"/>
    <property type="evidence" value="ECO:0007669"/>
    <property type="project" value="UniProtKB-SubCell"/>
</dbReference>
<evidence type="ECO:0000313" key="10">
    <source>
        <dbReference type="Proteomes" id="UP000007382"/>
    </source>
</evidence>
<name>I0IMX2_LEPFC</name>
<evidence type="ECO:0000256" key="5">
    <source>
        <dbReference type="ARBA" id="ARBA00022989"/>
    </source>
</evidence>
<dbReference type="CDD" id="cd06173">
    <property type="entry name" value="MFS_MefA_like"/>
    <property type="match status" value="1"/>
</dbReference>
<dbReference type="InterPro" id="IPR036259">
    <property type="entry name" value="MFS_trans_sf"/>
</dbReference>
<evidence type="ECO:0000256" key="6">
    <source>
        <dbReference type="ARBA" id="ARBA00023136"/>
    </source>
</evidence>
<gene>
    <name evidence="9" type="ordered locus">LFE_0917</name>
</gene>
<feature type="transmembrane region" description="Helical" evidence="7">
    <location>
        <begin position="105"/>
        <end position="128"/>
    </location>
</feature>